<dbReference type="AlphaFoldDB" id="A0A381Z9S8"/>
<dbReference type="EMBL" id="UINC01020474">
    <property type="protein sequence ID" value="SVA85949.1"/>
    <property type="molecule type" value="Genomic_DNA"/>
</dbReference>
<proteinExistence type="predicted"/>
<feature type="non-terminal residue" evidence="1">
    <location>
        <position position="113"/>
    </location>
</feature>
<name>A0A381Z9S8_9ZZZZ</name>
<evidence type="ECO:0000313" key="1">
    <source>
        <dbReference type="EMBL" id="SVA85949.1"/>
    </source>
</evidence>
<sequence length="113" mass="12892">MLKTILRSVFSDTVIVFLFFISTATGFAQGDYTAPKTEYGQPDLQGVWNFASHTPVQRAERYGNRESFSEQENEENRLQSISAFEARAESHFDGVGGYNSFWYERAAIGYDLR</sequence>
<accession>A0A381Z9S8</accession>
<organism evidence="1">
    <name type="scientific">marine metagenome</name>
    <dbReference type="NCBI Taxonomy" id="408172"/>
    <lineage>
        <taxon>unclassified sequences</taxon>
        <taxon>metagenomes</taxon>
        <taxon>ecological metagenomes</taxon>
    </lineage>
</organism>
<gene>
    <name evidence="1" type="ORF">METZ01_LOCUS138803</name>
</gene>
<reference evidence="1" key="1">
    <citation type="submission" date="2018-05" db="EMBL/GenBank/DDBJ databases">
        <authorList>
            <person name="Lanie J.A."/>
            <person name="Ng W.-L."/>
            <person name="Kazmierczak K.M."/>
            <person name="Andrzejewski T.M."/>
            <person name="Davidsen T.M."/>
            <person name="Wayne K.J."/>
            <person name="Tettelin H."/>
            <person name="Glass J.I."/>
            <person name="Rusch D."/>
            <person name="Podicherti R."/>
            <person name="Tsui H.-C.T."/>
            <person name="Winkler M.E."/>
        </authorList>
    </citation>
    <scope>NUCLEOTIDE SEQUENCE</scope>
</reference>
<protein>
    <submittedName>
        <fullName evidence="1">Uncharacterized protein</fullName>
    </submittedName>
</protein>